<accession>A0A0A7EGN9</accession>
<dbReference type="Proteomes" id="UP000030341">
    <property type="component" value="Chromosome 1"/>
</dbReference>
<keyword evidence="1" id="KW-0472">Membrane</keyword>
<gene>
    <name evidence="2" type="ORF">OM33_12080</name>
</gene>
<protein>
    <recommendedName>
        <fullName evidence="4">CBM-cenC domain-containing protein</fullName>
    </recommendedName>
</protein>
<dbReference type="AlphaFoldDB" id="A0A0A7EGN9"/>
<feature type="transmembrane region" description="Helical" evidence="1">
    <location>
        <begin position="7"/>
        <end position="24"/>
    </location>
</feature>
<evidence type="ECO:0000313" key="2">
    <source>
        <dbReference type="EMBL" id="AIY65799.1"/>
    </source>
</evidence>
<keyword evidence="1" id="KW-1133">Transmembrane helix</keyword>
<dbReference type="HOGENOM" id="CLU_696116_0_0_6"/>
<dbReference type="eggNOG" id="COG2207">
    <property type="taxonomic scope" value="Bacteria"/>
</dbReference>
<proteinExistence type="predicted"/>
<dbReference type="EMBL" id="CP009888">
    <property type="protein sequence ID" value="AIY65799.1"/>
    <property type="molecule type" value="Genomic_DNA"/>
</dbReference>
<organism evidence="2 3">
    <name type="scientific">Pseudoalteromonas piratica</name>
    <dbReference type="NCBI Taxonomy" id="1348114"/>
    <lineage>
        <taxon>Bacteria</taxon>
        <taxon>Pseudomonadati</taxon>
        <taxon>Pseudomonadota</taxon>
        <taxon>Gammaproteobacteria</taxon>
        <taxon>Alteromonadales</taxon>
        <taxon>Pseudoalteromonadaceae</taxon>
        <taxon>Pseudoalteromonas</taxon>
    </lineage>
</organism>
<keyword evidence="3" id="KW-1185">Reference proteome</keyword>
<name>A0A0A7EGN9_9GAMM</name>
<sequence>MTTAIRTFIFLIILCCTAIIYTAIHDRSVQLSHFNFLTNHQVIAVNNQPEVKNWLLYAYPYNDYRFGVSKNEIYHGKSSVFIVNKLPIEQGFGLIRQTIKAEQFSGKTIEFSGYFKTAHLKGDVTFELDIMDGNDELFRRAKAVYQPNDPDQQWQRFSVIASIPDNASALSYSAQLLGSGQVWFDDFNITDAPVGAKDTSEPLRFQKPKHASDSPERTKYLNIVGYNTPPFGELNVGNQSINLKDWWITDDLAGEYSLTQEGNALLLESIVEEPHFGVALKRYQFKNPNVQGIKFSAQIKHQFVKSMASIWLRIEDKDKNNLAFDNLRFSSAGGSSDWQNVEVVLPLSEEAEIISFGALLISSGKLWLRNPHIELLYTPVKVHSNVLSNPSNLSFE</sequence>
<dbReference type="OrthoDB" id="8365150at2"/>
<keyword evidence="1" id="KW-0812">Transmembrane</keyword>
<dbReference type="STRING" id="1348114.OM33_12080"/>
<evidence type="ECO:0008006" key="4">
    <source>
        <dbReference type="Google" id="ProtNLM"/>
    </source>
</evidence>
<evidence type="ECO:0000256" key="1">
    <source>
        <dbReference type="SAM" id="Phobius"/>
    </source>
</evidence>
<dbReference type="KEGG" id="pseo:OM33_12080"/>
<reference evidence="2 3" key="1">
    <citation type="submission" date="2014-11" db="EMBL/GenBank/DDBJ databases">
        <title>Complete Genome Sequence of Pseudoalteromonas sp. Strain OCN003 Isolated from Kaneohe Bay, Oahu, Hawaii.</title>
        <authorList>
            <person name="Beurmann S."/>
            <person name="Videau P."/>
            <person name="Ushijima B."/>
            <person name="Smith A.M."/>
            <person name="Aeby G.S."/>
            <person name="Callahan S.M."/>
            <person name="Belcaid M."/>
        </authorList>
    </citation>
    <scope>NUCLEOTIDE SEQUENCE [LARGE SCALE GENOMIC DNA]</scope>
    <source>
        <strain evidence="2 3">OCN003</strain>
    </source>
</reference>
<evidence type="ECO:0000313" key="3">
    <source>
        <dbReference type="Proteomes" id="UP000030341"/>
    </source>
</evidence>
<dbReference type="Gene3D" id="2.60.120.260">
    <property type="entry name" value="Galactose-binding domain-like"/>
    <property type="match status" value="1"/>
</dbReference>
<dbReference type="RefSeq" id="WP_038642047.1">
    <property type="nucleotide sequence ID" value="NZ_CP009888.1"/>
</dbReference>